<reference evidence="2" key="1">
    <citation type="submission" date="2016-10" db="EMBL/GenBank/DDBJ databases">
        <authorList>
            <person name="Varghese N."/>
            <person name="Submissions S."/>
        </authorList>
    </citation>
    <scope>NUCLEOTIDE SEQUENCE [LARGE SCALE GENOMIC DNA]</scope>
    <source>
        <strain evidence="2">DUS833</strain>
    </source>
</reference>
<dbReference type="Proteomes" id="UP000199365">
    <property type="component" value="Unassembled WGS sequence"/>
</dbReference>
<sequence length="262" mass="28505">MGCCRGCGKWMGRLIPAESRSISEQDAFLSRSVEDALSLSNVRGEIELISSDVAVRALRDVFWCGSSAQMGRALGILPSQIVHFCAGTFPAPLLLFVRASYATGATMAQMFVSNRFEVAGSVERKPDFEVQRSVPRRLQLAAELVRRLNDALAEGGHQSVGAVAAGLNVTAATVWRRERELATRLAQMHAEYASKETQAQKEIYQADVIAFIAECAARGIAPGRRQVDKECGGIGRFSTDWKRSIIKDAMSQVATLPPRSGE</sequence>
<name>A0A1H1K1X2_9BURK</name>
<protein>
    <submittedName>
        <fullName evidence="1">Uncharacterized protein</fullName>
    </submittedName>
</protein>
<dbReference type="AlphaFoldDB" id="A0A1H1K1X2"/>
<keyword evidence="2" id="KW-1185">Reference proteome</keyword>
<dbReference type="EMBL" id="FNKX01000002">
    <property type="protein sequence ID" value="SDR55939.1"/>
    <property type="molecule type" value="Genomic_DNA"/>
</dbReference>
<evidence type="ECO:0000313" key="1">
    <source>
        <dbReference type="EMBL" id="SDR55939.1"/>
    </source>
</evidence>
<gene>
    <name evidence="1" type="ORF">SAMN05445850_6231</name>
</gene>
<accession>A0A1H1K1X2</accession>
<proteinExistence type="predicted"/>
<organism evidence="1 2">
    <name type="scientific">Paraburkholderia tuberum</name>
    <dbReference type="NCBI Taxonomy" id="157910"/>
    <lineage>
        <taxon>Bacteria</taxon>
        <taxon>Pseudomonadati</taxon>
        <taxon>Pseudomonadota</taxon>
        <taxon>Betaproteobacteria</taxon>
        <taxon>Burkholderiales</taxon>
        <taxon>Burkholderiaceae</taxon>
        <taxon>Paraburkholderia</taxon>
    </lineage>
</organism>
<dbReference type="STRING" id="157910.SAMN05445850_6231"/>
<evidence type="ECO:0000313" key="2">
    <source>
        <dbReference type="Proteomes" id="UP000199365"/>
    </source>
</evidence>